<dbReference type="Proteomes" id="UP000270296">
    <property type="component" value="Unassembled WGS sequence"/>
</dbReference>
<dbReference type="Gene3D" id="6.10.140.1460">
    <property type="match status" value="1"/>
</dbReference>
<name>A0A183J876_9BILA</name>
<dbReference type="Pfam" id="PF23558">
    <property type="entry name" value="TPR_P4H"/>
    <property type="match status" value="1"/>
</dbReference>
<reference evidence="3 4" key="2">
    <citation type="submission" date="2018-11" db="EMBL/GenBank/DDBJ databases">
        <authorList>
            <consortium name="Pathogen Informatics"/>
        </authorList>
    </citation>
    <scope>NUCLEOTIDE SEQUENCE [LARGE SCALE GENOMIC DNA]</scope>
</reference>
<dbReference type="InterPro" id="IPR011990">
    <property type="entry name" value="TPR-like_helical_dom_sf"/>
</dbReference>
<feature type="domain" description="Prolyl 4-hydroxylase peptide-substrate-binding" evidence="2">
    <location>
        <begin position="204"/>
        <end position="255"/>
    </location>
</feature>
<feature type="domain" description="Prolyl 4-hydroxylase N-terminal" evidence="1">
    <location>
        <begin position="21"/>
        <end position="150"/>
    </location>
</feature>
<dbReference type="EMBL" id="UZAM01016918">
    <property type="protein sequence ID" value="VDP45212.1"/>
    <property type="molecule type" value="Genomic_DNA"/>
</dbReference>
<dbReference type="Pfam" id="PF08336">
    <property type="entry name" value="P4Ha_N"/>
    <property type="match status" value="1"/>
</dbReference>
<dbReference type="OrthoDB" id="5850448at2759"/>
<gene>
    <name evidence="3" type="ORF">SBAD_LOCUS12074</name>
</gene>
<keyword evidence="4" id="KW-1185">Reference proteome</keyword>
<dbReference type="InterPro" id="IPR013547">
    <property type="entry name" value="P4H_N"/>
</dbReference>
<evidence type="ECO:0000259" key="2">
    <source>
        <dbReference type="Pfam" id="PF23558"/>
    </source>
</evidence>
<protein>
    <submittedName>
        <fullName evidence="5">P4Ha_N domain-containing protein</fullName>
    </submittedName>
</protein>
<evidence type="ECO:0000313" key="4">
    <source>
        <dbReference type="Proteomes" id="UP000270296"/>
    </source>
</evidence>
<dbReference type="WBParaSite" id="SBAD_0001247801-mRNA-1">
    <property type="protein sequence ID" value="SBAD_0001247801-mRNA-1"/>
    <property type="gene ID" value="SBAD_0001247801"/>
</dbReference>
<dbReference type="GO" id="GO:0004656">
    <property type="term" value="F:procollagen-proline 4-dioxygenase activity"/>
    <property type="evidence" value="ECO:0007669"/>
    <property type="project" value="InterPro"/>
</dbReference>
<sequence>MWLVPVVIFSGHLTASELFSSMAEVRGLLETEQMIVNVIDGYVAKERSRLELLERIVREHKRQRQESHDYNLMISNPVQAFLLICRLMNTERLMHGNVAEDFLENITLAKERSSVKFPTEHDLEGAAVALLCLQDTCQLNTREMAEGLIPNAPLEQNMTGIYALVTVSYGKQPTPFIFREQGLLPRPDVDTRSAGSLRTEILPSTNISDVLEILAHSQYYQGNVKHALRTNRLLLLQPNHTVAADNIKLYENILGKTEQISKNSALPPLSNTRDRNTPEMDKYEFLCRSESPMVDIFEFCSSTVAFRFRTQQLPKTCTVTWCDRPYLKFAPFKVEVLAQVPKIVLFRQVVSNDEIAILTDLAKPLLQRALVINRESGKLETTDFRVAKT</sequence>
<reference evidence="5" key="1">
    <citation type="submission" date="2016-06" db="UniProtKB">
        <authorList>
            <consortium name="WormBaseParasite"/>
        </authorList>
    </citation>
    <scope>IDENTIFICATION</scope>
</reference>
<accession>A0A183J876</accession>
<dbReference type="GO" id="GO:0005783">
    <property type="term" value="C:endoplasmic reticulum"/>
    <property type="evidence" value="ECO:0007669"/>
    <property type="project" value="InterPro"/>
</dbReference>
<dbReference type="Gene3D" id="1.25.40.10">
    <property type="entry name" value="Tetratricopeptide repeat domain"/>
    <property type="match status" value="2"/>
</dbReference>
<dbReference type="InterPro" id="IPR059068">
    <property type="entry name" value="TPR_P4H"/>
</dbReference>
<evidence type="ECO:0000259" key="1">
    <source>
        <dbReference type="Pfam" id="PF08336"/>
    </source>
</evidence>
<dbReference type="AlphaFoldDB" id="A0A183J876"/>
<proteinExistence type="predicted"/>
<evidence type="ECO:0000313" key="5">
    <source>
        <dbReference type="WBParaSite" id="SBAD_0001247801-mRNA-1"/>
    </source>
</evidence>
<organism evidence="5">
    <name type="scientific">Soboliphyme baturini</name>
    <dbReference type="NCBI Taxonomy" id="241478"/>
    <lineage>
        <taxon>Eukaryota</taxon>
        <taxon>Metazoa</taxon>
        <taxon>Ecdysozoa</taxon>
        <taxon>Nematoda</taxon>
        <taxon>Enoplea</taxon>
        <taxon>Dorylaimia</taxon>
        <taxon>Dioctophymatida</taxon>
        <taxon>Dioctophymatoidea</taxon>
        <taxon>Soboliphymatidae</taxon>
        <taxon>Soboliphyme</taxon>
    </lineage>
</organism>
<evidence type="ECO:0000313" key="3">
    <source>
        <dbReference type="EMBL" id="VDP45212.1"/>
    </source>
</evidence>